<gene>
    <name evidence="1" type="ORF">BHY08_01110</name>
</gene>
<organism evidence="1 2">
    <name type="scientific">Vagococcus teuberi</name>
    <dbReference type="NCBI Taxonomy" id="519472"/>
    <lineage>
        <taxon>Bacteria</taxon>
        <taxon>Bacillati</taxon>
        <taxon>Bacillota</taxon>
        <taxon>Bacilli</taxon>
        <taxon>Lactobacillales</taxon>
        <taxon>Enterococcaceae</taxon>
        <taxon>Vagococcus</taxon>
    </lineage>
</organism>
<dbReference type="Pfam" id="PF00756">
    <property type="entry name" value="Esterase"/>
    <property type="match status" value="1"/>
</dbReference>
<dbReference type="InterPro" id="IPR029058">
    <property type="entry name" value="AB_hydrolase_fold"/>
</dbReference>
<dbReference type="SUPFAM" id="SSF53474">
    <property type="entry name" value="alpha/beta-Hydrolases"/>
    <property type="match status" value="1"/>
</dbReference>
<dbReference type="PANTHER" id="PTHR48098:SF1">
    <property type="entry name" value="DIACYLGLYCEROL ACYLTRANSFERASE_MYCOLYLTRANSFERASE AG85A"/>
    <property type="match status" value="1"/>
</dbReference>
<dbReference type="Gene3D" id="3.40.50.1820">
    <property type="entry name" value="alpha/beta hydrolase"/>
    <property type="match status" value="1"/>
</dbReference>
<protein>
    <recommendedName>
        <fullName evidence="3">Esterase</fullName>
    </recommendedName>
</protein>
<dbReference type="KEGG" id="vte:BHY08_01110"/>
<dbReference type="InterPro" id="IPR050583">
    <property type="entry name" value="Mycobacterial_A85_antigen"/>
</dbReference>
<proteinExistence type="predicted"/>
<accession>A0A1J0A3P5</accession>
<dbReference type="OrthoDB" id="9803578at2"/>
<evidence type="ECO:0000313" key="1">
    <source>
        <dbReference type="EMBL" id="APB30547.1"/>
    </source>
</evidence>
<dbReference type="GO" id="GO:0016747">
    <property type="term" value="F:acyltransferase activity, transferring groups other than amino-acyl groups"/>
    <property type="evidence" value="ECO:0007669"/>
    <property type="project" value="TreeGrafter"/>
</dbReference>
<evidence type="ECO:0000313" key="2">
    <source>
        <dbReference type="Proteomes" id="UP000191200"/>
    </source>
</evidence>
<dbReference type="PANTHER" id="PTHR48098">
    <property type="entry name" value="ENTEROCHELIN ESTERASE-RELATED"/>
    <property type="match status" value="1"/>
</dbReference>
<dbReference type="RefSeq" id="WP_071456114.1">
    <property type="nucleotide sequence ID" value="NZ_CP017267.1"/>
</dbReference>
<dbReference type="EMBL" id="CP017267">
    <property type="protein sequence ID" value="APB30547.1"/>
    <property type="molecule type" value="Genomic_DNA"/>
</dbReference>
<keyword evidence="2" id="KW-1185">Reference proteome</keyword>
<evidence type="ECO:0008006" key="3">
    <source>
        <dbReference type="Google" id="ProtNLM"/>
    </source>
</evidence>
<dbReference type="InterPro" id="IPR000801">
    <property type="entry name" value="Esterase-like"/>
</dbReference>
<dbReference type="STRING" id="519472.BHY08_01110"/>
<sequence>MSIVVGDSYSTVLAKNVTYCGFFPNELGTEVSVIYLLHGRGGNAKSFLNQTTIERFIQGTSFIAFSVDVGNSYYANSDAFGDVLTFVSQEFPIMMQRIHPFNIKNEFIIGISMGGYGVLKLLEKYPDRYRGSAMLSPLLVMDTLVNHIPQTKKELGTVFQKEAWPNLVQSDLHHLGLETHLIHCCGKDDFMIEDSLDFSNKIGSFLPNYSFYVSEGEHNWDYWDGQLSQIINEFNQLIERRNN</sequence>
<name>A0A1J0A3P5_9ENTE</name>
<reference evidence="1 2" key="1">
    <citation type="submission" date="2016-09" db="EMBL/GenBank/DDBJ databases">
        <title>Vagococcus teuberi sp. nov., isolated from the Malian artisanal sour milk fene.</title>
        <authorList>
            <person name="Wullschleger S."/>
            <person name="Seifert C."/>
            <person name="Baumgartner S."/>
            <person name="Lacroix C."/>
            <person name="Bonfoh B."/>
            <person name="Stevens M.J."/>
            <person name="Meile L."/>
        </authorList>
    </citation>
    <scope>NUCLEOTIDE SEQUENCE [LARGE SCALE GENOMIC DNA]</scope>
    <source>
        <strain evidence="1 2">DSM 21459</strain>
    </source>
</reference>
<dbReference type="Proteomes" id="UP000191200">
    <property type="component" value="Chromosome"/>
</dbReference>
<dbReference type="AlphaFoldDB" id="A0A1J0A3P5"/>